<feature type="compositionally biased region" description="Low complexity" evidence="13">
    <location>
        <begin position="676"/>
        <end position="693"/>
    </location>
</feature>
<dbReference type="InterPro" id="IPR001841">
    <property type="entry name" value="Znf_RING"/>
</dbReference>
<dbReference type="Proteomes" id="UP000037069">
    <property type="component" value="Unassembled WGS sequence"/>
</dbReference>
<comment type="catalytic activity">
    <reaction evidence="1">
        <text>S-ubiquitinyl-[E2 ubiquitin-conjugating enzyme]-L-cysteine + [acceptor protein]-L-lysine = [E2 ubiquitin-conjugating enzyme]-L-cysteine + N(6)-ubiquitinyl-[acceptor protein]-L-lysine.</text>
        <dbReference type="EC" id="2.3.2.27"/>
    </reaction>
</comment>
<sequence length="892" mass="99484">MNAEKKYNDKAMANNNKQQVDDAAAQGDGQQQQGESNNNVTVDDNACVVCFKNVDLFSVGECDHPVCYECSTRMRVLCQQNECPICRQVLSKVIFTYNKLSYRELEAKNRSEYYSKKYKIGFYTSEIQQKFFELLDHPCPKCNCPPYRTFQGLRNHVRKEHDLYYCDLCVENLKIFTFERRCYTQAELGLHRTKGDPDNRSHRGHPLCEYCNKRYLDRDELFRHLRREHYYCHFCDADGCNEFYRDYNALSEHFRRDHYLCEEGRCATEEFTGAFRTEIDYKAHVANVHGKGMNKQQAKQTRTLQLEITLGPRGRSGQTEQGVANMRTRGNNDVEPEMEEPSYYQTQNTNQQRPNIDPGSEQEFPSLAGTSTGPSVSLTRPPPPAILNRSRMSGLARTKENFPALGGAVSSIGSNSGSASSGGGGGRAPPHISNVLRKQPASATGAIPRHSLSSNMPSTSTNGMVIHVSNRPSTSNATASSNKKSNAMDFPALQMGKSKKSLAKQAILEEDMPSSGVNLPMSSVPSKHRSLVDDYVSVANPANFQKIQMVQKEEMETKARKEAAARNAPKLTNQDFPSLGGGSSAAKSSASNSWIKSTMSDKKQKDLENRKNKIAPAPLLPKNNNAAGGAASAKQANITNSNNQNNVANNKQKYKKPKEKKDNNNMETKNNENKTSKNNLTNGNNTQQSSSSSPLRPPPGFQSNNSSMKPPPGFQTTNVTVNSVAKSPNNLTFTSSLGESYSILPAHSYTAPADALARNQKLVGFFKDALKTPEGLEEFRHISQKFREGVYKTDAYYEHCQAALKDKFDKVFPELLVLLPDISKQQALYLVHQQRLNNMSPQQRKSLPKLEVCSTCKQVLMQNDLDAHRKMHALTQNFPKLNGGQKSTTTST</sequence>
<feature type="region of interest" description="Disordered" evidence="13">
    <location>
        <begin position="1"/>
        <end position="37"/>
    </location>
</feature>
<dbReference type="GO" id="GO:0005737">
    <property type="term" value="C:cytoplasm"/>
    <property type="evidence" value="ECO:0007669"/>
    <property type="project" value="UniProtKB-SubCell"/>
</dbReference>
<dbReference type="SMART" id="SM00355">
    <property type="entry name" value="ZnF_C2H2"/>
    <property type="match status" value="5"/>
</dbReference>
<dbReference type="Gene3D" id="3.30.40.10">
    <property type="entry name" value="Zinc/RING finger domain, C3HC4 (zinc finger)"/>
    <property type="match status" value="1"/>
</dbReference>
<feature type="compositionally biased region" description="Polar residues" evidence="13">
    <location>
        <begin position="343"/>
        <end position="354"/>
    </location>
</feature>
<dbReference type="SUPFAM" id="SSF57850">
    <property type="entry name" value="RING/U-box"/>
    <property type="match status" value="1"/>
</dbReference>
<comment type="caution">
    <text evidence="15">The sequence shown here is derived from an EMBL/GenBank/DDBJ whole genome shotgun (WGS) entry which is preliminary data.</text>
</comment>
<evidence type="ECO:0000256" key="4">
    <source>
        <dbReference type="ARBA" id="ARBA00012483"/>
    </source>
</evidence>
<dbReference type="GO" id="GO:0043022">
    <property type="term" value="F:ribosome binding"/>
    <property type="evidence" value="ECO:0007669"/>
    <property type="project" value="TreeGrafter"/>
</dbReference>
<evidence type="ECO:0000313" key="16">
    <source>
        <dbReference type="Proteomes" id="UP000037069"/>
    </source>
</evidence>
<dbReference type="InterPro" id="IPR044288">
    <property type="entry name" value="ZNF598/HEL2"/>
</dbReference>
<accession>A0A0L0BSF3</accession>
<dbReference type="EMBL" id="JRES01001423">
    <property type="protein sequence ID" value="KNC23010.1"/>
    <property type="molecule type" value="Genomic_DNA"/>
</dbReference>
<feature type="region of interest" description="Disordered" evidence="13">
    <location>
        <begin position="551"/>
        <end position="719"/>
    </location>
</feature>
<evidence type="ECO:0000256" key="1">
    <source>
        <dbReference type="ARBA" id="ARBA00000900"/>
    </source>
</evidence>
<dbReference type="PANTHER" id="PTHR22938">
    <property type="entry name" value="ZINC FINGER PROTEIN 598"/>
    <property type="match status" value="1"/>
</dbReference>
<dbReference type="GO" id="GO:0016567">
    <property type="term" value="P:protein ubiquitination"/>
    <property type="evidence" value="ECO:0007669"/>
    <property type="project" value="TreeGrafter"/>
</dbReference>
<evidence type="ECO:0000256" key="12">
    <source>
        <dbReference type="PROSITE-ProRule" id="PRU00175"/>
    </source>
</evidence>
<organism evidence="15 16">
    <name type="scientific">Lucilia cuprina</name>
    <name type="common">Green bottle fly</name>
    <name type="synonym">Australian sheep blowfly</name>
    <dbReference type="NCBI Taxonomy" id="7375"/>
    <lineage>
        <taxon>Eukaryota</taxon>
        <taxon>Metazoa</taxon>
        <taxon>Ecdysozoa</taxon>
        <taxon>Arthropoda</taxon>
        <taxon>Hexapoda</taxon>
        <taxon>Insecta</taxon>
        <taxon>Pterygota</taxon>
        <taxon>Neoptera</taxon>
        <taxon>Endopterygota</taxon>
        <taxon>Diptera</taxon>
        <taxon>Brachycera</taxon>
        <taxon>Muscomorpha</taxon>
        <taxon>Oestroidea</taxon>
        <taxon>Calliphoridae</taxon>
        <taxon>Luciliinae</taxon>
        <taxon>Lucilia</taxon>
    </lineage>
</organism>
<comment type="subcellular location">
    <subcellularLocation>
        <location evidence="2">Cytoplasm</location>
    </subcellularLocation>
</comment>
<comment type="pathway">
    <text evidence="3">Protein modification; protein ubiquitination.</text>
</comment>
<evidence type="ECO:0000256" key="2">
    <source>
        <dbReference type="ARBA" id="ARBA00004496"/>
    </source>
</evidence>
<dbReference type="Pfam" id="PF23230">
    <property type="entry name" value="zf-C2H2_13"/>
    <property type="match status" value="1"/>
</dbReference>
<dbReference type="STRING" id="7375.A0A0L0BSF3"/>
<keyword evidence="16" id="KW-1185">Reference proteome</keyword>
<dbReference type="InterPro" id="IPR056437">
    <property type="entry name" value="Znf-C2H2_ZNF598/HEL2"/>
</dbReference>
<dbReference type="OMA" id="FYCDICT"/>
<dbReference type="InterPro" id="IPR057634">
    <property type="entry name" value="PAH_ZNF598/HEL2"/>
</dbReference>
<evidence type="ECO:0000256" key="8">
    <source>
        <dbReference type="ARBA" id="ARBA00022723"/>
    </source>
</evidence>
<dbReference type="AlphaFoldDB" id="A0A0L0BSF3"/>
<dbReference type="InterPro" id="IPR059042">
    <property type="entry name" value="Znf_C2H2_ZNF598"/>
</dbReference>
<dbReference type="InterPro" id="IPR013083">
    <property type="entry name" value="Znf_RING/FYVE/PHD"/>
</dbReference>
<feature type="domain" description="RING-type" evidence="14">
    <location>
        <begin position="47"/>
        <end position="87"/>
    </location>
</feature>
<dbReference type="Pfam" id="PF23202">
    <property type="entry name" value="PAH_ZNF598"/>
    <property type="match status" value="1"/>
</dbReference>
<evidence type="ECO:0000256" key="7">
    <source>
        <dbReference type="ARBA" id="ARBA00022679"/>
    </source>
</evidence>
<gene>
    <name evidence="15" type="ORF">FF38_07929</name>
</gene>
<feature type="compositionally biased region" description="Basic and acidic residues" evidence="13">
    <location>
        <begin position="599"/>
        <end position="611"/>
    </location>
</feature>
<dbReference type="PROSITE" id="PS00028">
    <property type="entry name" value="ZINC_FINGER_C2H2_1"/>
    <property type="match status" value="2"/>
</dbReference>
<evidence type="ECO:0000256" key="3">
    <source>
        <dbReference type="ARBA" id="ARBA00004906"/>
    </source>
</evidence>
<keyword evidence="9 12" id="KW-0863">Zinc-finger</keyword>
<evidence type="ECO:0000256" key="9">
    <source>
        <dbReference type="ARBA" id="ARBA00022771"/>
    </source>
</evidence>
<feature type="compositionally biased region" description="Basic and acidic residues" evidence="13">
    <location>
        <begin position="551"/>
        <end position="564"/>
    </location>
</feature>
<keyword evidence="6" id="KW-0597">Phosphoprotein</keyword>
<feature type="compositionally biased region" description="Low complexity" evidence="13">
    <location>
        <begin position="21"/>
        <end position="34"/>
    </location>
</feature>
<comment type="similarity">
    <text evidence="11">Belongs to the ZNF598/HEL2 family.</text>
</comment>
<dbReference type="Pfam" id="PF25447">
    <property type="entry name" value="RING_ZNF598"/>
    <property type="match status" value="1"/>
</dbReference>
<evidence type="ECO:0000259" key="14">
    <source>
        <dbReference type="PROSITE" id="PS50089"/>
    </source>
</evidence>
<evidence type="ECO:0000256" key="13">
    <source>
        <dbReference type="SAM" id="MobiDB-lite"/>
    </source>
</evidence>
<dbReference type="CDD" id="cd16615">
    <property type="entry name" value="RING-HC_ZNF598"/>
    <property type="match status" value="1"/>
</dbReference>
<keyword evidence="5" id="KW-0963">Cytoplasm</keyword>
<feature type="compositionally biased region" description="Polar residues" evidence="13">
    <location>
        <begin position="701"/>
        <end position="719"/>
    </location>
</feature>
<feature type="compositionally biased region" description="Low complexity" evidence="13">
    <location>
        <begin position="584"/>
        <end position="593"/>
    </location>
</feature>
<proteinExistence type="inferred from homology"/>
<dbReference type="InterPro" id="IPR041888">
    <property type="entry name" value="RING-HC_ZNF598/HEL2"/>
</dbReference>
<dbReference type="OrthoDB" id="3838338at2759"/>
<dbReference type="EC" id="2.3.2.27" evidence="4"/>
<keyword evidence="7" id="KW-0808">Transferase</keyword>
<evidence type="ECO:0000256" key="5">
    <source>
        <dbReference type="ARBA" id="ARBA00022490"/>
    </source>
</evidence>
<feature type="region of interest" description="Disordered" evidence="13">
    <location>
        <begin position="412"/>
        <end position="432"/>
    </location>
</feature>
<dbReference type="Pfam" id="PF23208">
    <property type="entry name" value="zf_C2H2_ZNF598"/>
    <property type="match status" value="1"/>
</dbReference>
<keyword evidence="10" id="KW-0862">Zinc</keyword>
<evidence type="ECO:0000256" key="10">
    <source>
        <dbReference type="ARBA" id="ARBA00022833"/>
    </source>
</evidence>
<dbReference type="GO" id="GO:0061630">
    <property type="term" value="F:ubiquitin protein ligase activity"/>
    <property type="evidence" value="ECO:0007669"/>
    <property type="project" value="UniProtKB-EC"/>
</dbReference>
<dbReference type="InterPro" id="IPR013087">
    <property type="entry name" value="Znf_C2H2_type"/>
</dbReference>
<protein>
    <recommendedName>
        <fullName evidence="4">RING-type E3 ubiquitin transferase</fullName>
        <ecNumber evidence="4">2.3.2.27</ecNumber>
    </recommendedName>
</protein>
<reference evidence="15 16" key="1">
    <citation type="journal article" date="2015" name="Nat. Commun.">
        <title>Lucilia cuprina genome unlocks parasitic fly biology to underpin future interventions.</title>
        <authorList>
            <person name="Anstead C.A."/>
            <person name="Korhonen P.K."/>
            <person name="Young N.D."/>
            <person name="Hall R.S."/>
            <person name="Jex A.R."/>
            <person name="Murali S.C."/>
            <person name="Hughes D.S."/>
            <person name="Lee S.F."/>
            <person name="Perry T."/>
            <person name="Stroehlein A.J."/>
            <person name="Ansell B.R."/>
            <person name="Breugelmans B."/>
            <person name="Hofmann A."/>
            <person name="Qu J."/>
            <person name="Dugan S."/>
            <person name="Lee S.L."/>
            <person name="Chao H."/>
            <person name="Dinh H."/>
            <person name="Han Y."/>
            <person name="Doddapaneni H.V."/>
            <person name="Worley K.C."/>
            <person name="Muzny D.M."/>
            <person name="Ioannidis P."/>
            <person name="Waterhouse R.M."/>
            <person name="Zdobnov E.M."/>
            <person name="James P.J."/>
            <person name="Bagnall N.H."/>
            <person name="Kotze A.C."/>
            <person name="Gibbs R.A."/>
            <person name="Richards S."/>
            <person name="Batterham P."/>
            <person name="Gasser R.B."/>
        </authorList>
    </citation>
    <scope>NUCLEOTIDE SEQUENCE [LARGE SCALE GENOMIC DNA]</scope>
    <source>
        <strain evidence="15 16">LS</strain>
        <tissue evidence="15">Full body</tissue>
    </source>
</reference>
<dbReference type="GO" id="GO:0072344">
    <property type="term" value="P:rescue of stalled ribosome"/>
    <property type="evidence" value="ECO:0007669"/>
    <property type="project" value="InterPro"/>
</dbReference>
<feature type="region of interest" description="Disordered" evidence="13">
    <location>
        <begin position="310"/>
        <end position="389"/>
    </location>
</feature>
<dbReference type="GO" id="GO:0008270">
    <property type="term" value="F:zinc ion binding"/>
    <property type="evidence" value="ECO:0007669"/>
    <property type="project" value="UniProtKB-KW"/>
</dbReference>
<name>A0A0L0BSF3_LUCCU</name>
<evidence type="ECO:0000256" key="11">
    <source>
        <dbReference type="ARBA" id="ARBA00035113"/>
    </source>
</evidence>
<feature type="compositionally biased region" description="Low complexity" evidence="13">
    <location>
        <begin position="622"/>
        <end position="651"/>
    </location>
</feature>
<evidence type="ECO:0000313" key="15">
    <source>
        <dbReference type="EMBL" id="KNC23010.1"/>
    </source>
</evidence>
<dbReference type="PANTHER" id="PTHR22938:SF0">
    <property type="entry name" value="E3 UBIQUITIN-PROTEIN LIGASE ZNF598"/>
    <property type="match status" value="1"/>
</dbReference>
<feature type="compositionally biased region" description="Basic and acidic residues" evidence="13">
    <location>
        <begin position="659"/>
        <end position="675"/>
    </location>
</feature>
<evidence type="ECO:0000256" key="6">
    <source>
        <dbReference type="ARBA" id="ARBA00022553"/>
    </source>
</evidence>
<dbReference type="PROSITE" id="PS50089">
    <property type="entry name" value="ZF_RING_2"/>
    <property type="match status" value="1"/>
</dbReference>
<keyword evidence="8" id="KW-0479">Metal-binding</keyword>
<feature type="compositionally biased region" description="Polar residues" evidence="13">
    <location>
        <begin position="368"/>
        <end position="378"/>
    </location>
</feature>